<sequence length="237" mass="26207">MNAAASSCVDSTKRKRTRDDVREELRDEIRSKLATSTGNPDVHVHWAKHRFVKFTVLREHKVVRGWPPHIPFGDLGDIPGGVQTLQMLLEGWQSGAIYFDEATADELRRAVEDPDSVLPSTPLPPRPSGASKPCDDPRFVVGQLAMHPAHPSVVIRPSSAVPEGGDDAPAAKRLRMSGQREDCGRVRVVQGVRKRRRPKPGVKTERWLVDVNSTEDGYFVVDKDLGRLLADGLASLE</sequence>
<dbReference type="EMBL" id="KZ857458">
    <property type="protein sequence ID" value="RDX43850.1"/>
    <property type="molecule type" value="Genomic_DNA"/>
</dbReference>
<feature type="region of interest" description="Disordered" evidence="1">
    <location>
        <begin position="1"/>
        <end position="23"/>
    </location>
</feature>
<keyword evidence="3" id="KW-1185">Reference proteome</keyword>
<evidence type="ECO:0000313" key="2">
    <source>
        <dbReference type="EMBL" id="RDX43850.1"/>
    </source>
</evidence>
<dbReference type="STRING" id="139420.A0A371CUC2"/>
<evidence type="ECO:0000256" key="1">
    <source>
        <dbReference type="SAM" id="MobiDB-lite"/>
    </source>
</evidence>
<dbReference type="AlphaFoldDB" id="A0A371CUC2"/>
<reference evidence="2 3" key="1">
    <citation type="journal article" date="2018" name="Biotechnol. Biofuels">
        <title>Integrative visual omics of the white-rot fungus Polyporus brumalis exposes the biotechnological potential of its oxidative enzymes for delignifying raw plant biomass.</title>
        <authorList>
            <person name="Miyauchi S."/>
            <person name="Rancon A."/>
            <person name="Drula E."/>
            <person name="Hage H."/>
            <person name="Chaduli D."/>
            <person name="Favel A."/>
            <person name="Grisel S."/>
            <person name="Henrissat B."/>
            <person name="Herpoel-Gimbert I."/>
            <person name="Ruiz-Duenas F.J."/>
            <person name="Chevret D."/>
            <person name="Hainaut M."/>
            <person name="Lin J."/>
            <person name="Wang M."/>
            <person name="Pangilinan J."/>
            <person name="Lipzen A."/>
            <person name="Lesage-Meessen L."/>
            <person name="Navarro D."/>
            <person name="Riley R."/>
            <person name="Grigoriev I.V."/>
            <person name="Zhou S."/>
            <person name="Raouche S."/>
            <person name="Rosso M.N."/>
        </authorList>
    </citation>
    <scope>NUCLEOTIDE SEQUENCE [LARGE SCALE GENOMIC DNA]</scope>
    <source>
        <strain evidence="2 3">BRFM 1820</strain>
    </source>
</reference>
<evidence type="ECO:0000313" key="3">
    <source>
        <dbReference type="Proteomes" id="UP000256964"/>
    </source>
</evidence>
<protein>
    <submittedName>
        <fullName evidence="2">Uncharacterized protein</fullName>
    </submittedName>
</protein>
<feature type="compositionally biased region" description="Polar residues" evidence="1">
    <location>
        <begin position="1"/>
        <end position="10"/>
    </location>
</feature>
<dbReference type="OrthoDB" id="2750857at2759"/>
<dbReference type="Proteomes" id="UP000256964">
    <property type="component" value="Unassembled WGS sequence"/>
</dbReference>
<organism evidence="2 3">
    <name type="scientific">Lentinus brumalis</name>
    <dbReference type="NCBI Taxonomy" id="2498619"/>
    <lineage>
        <taxon>Eukaryota</taxon>
        <taxon>Fungi</taxon>
        <taxon>Dikarya</taxon>
        <taxon>Basidiomycota</taxon>
        <taxon>Agaricomycotina</taxon>
        <taxon>Agaricomycetes</taxon>
        <taxon>Polyporales</taxon>
        <taxon>Polyporaceae</taxon>
        <taxon>Lentinus</taxon>
    </lineage>
</organism>
<proteinExistence type="predicted"/>
<feature type="region of interest" description="Disordered" evidence="1">
    <location>
        <begin position="113"/>
        <end position="132"/>
    </location>
</feature>
<gene>
    <name evidence="2" type="ORF">OH76DRAFT_1487526</name>
</gene>
<name>A0A371CUC2_9APHY</name>
<accession>A0A371CUC2</accession>